<gene>
    <name evidence="6" type="ORF">FGK63_17085</name>
</gene>
<dbReference type="InterPro" id="IPR050109">
    <property type="entry name" value="HTH-type_TetR-like_transc_reg"/>
</dbReference>
<evidence type="ECO:0000313" key="7">
    <source>
        <dbReference type="Proteomes" id="UP001193035"/>
    </source>
</evidence>
<dbReference type="PROSITE" id="PS50977">
    <property type="entry name" value="HTH_TETR_2"/>
    <property type="match status" value="1"/>
</dbReference>
<accession>A0ABY2WTE7</accession>
<reference evidence="6 7" key="1">
    <citation type="submission" date="2019-05" db="EMBL/GenBank/DDBJ databases">
        <title>Ruegeria sp. nov., isolated from tidal flat.</title>
        <authorList>
            <person name="Kim W."/>
        </authorList>
    </citation>
    <scope>NUCLEOTIDE SEQUENCE [LARGE SCALE GENOMIC DNA]</scope>
    <source>
        <strain evidence="6 7">CAU 1488</strain>
    </source>
</reference>
<evidence type="ECO:0000256" key="1">
    <source>
        <dbReference type="ARBA" id="ARBA00023015"/>
    </source>
</evidence>
<dbReference type="InterPro" id="IPR009057">
    <property type="entry name" value="Homeodomain-like_sf"/>
</dbReference>
<evidence type="ECO:0000256" key="4">
    <source>
        <dbReference type="PROSITE-ProRule" id="PRU00335"/>
    </source>
</evidence>
<dbReference type="InterPro" id="IPR001647">
    <property type="entry name" value="HTH_TetR"/>
</dbReference>
<dbReference type="Pfam" id="PF00440">
    <property type="entry name" value="TetR_N"/>
    <property type="match status" value="1"/>
</dbReference>
<dbReference type="Proteomes" id="UP001193035">
    <property type="component" value="Unassembled WGS sequence"/>
</dbReference>
<keyword evidence="2 4" id="KW-0238">DNA-binding</keyword>
<evidence type="ECO:0000256" key="3">
    <source>
        <dbReference type="ARBA" id="ARBA00023163"/>
    </source>
</evidence>
<dbReference type="Gene3D" id="1.10.357.10">
    <property type="entry name" value="Tetracycline Repressor, domain 2"/>
    <property type="match status" value="1"/>
</dbReference>
<dbReference type="SUPFAM" id="SSF46689">
    <property type="entry name" value="Homeodomain-like"/>
    <property type="match status" value="1"/>
</dbReference>
<dbReference type="PROSITE" id="PS01081">
    <property type="entry name" value="HTH_TETR_1"/>
    <property type="match status" value="1"/>
</dbReference>
<name>A0ABY2WTE7_9RHOB</name>
<feature type="DNA-binding region" description="H-T-H motif" evidence="4">
    <location>
        <begin position="48"/>
        <end position="67"/>
    </location>
</feature>
<proteinExistence type="predicted"/>
<evidence type="ECO:0000259" key="5">
    <source>
        <dbReference type="PROSITE" id="PS50977"/>
    </source>
</evidence>
<keyword evidence="7" id="KW-1185">Reference proteome</keyword>
<keyword evidence="3" id="KW-0804">Transcription</keyword>
<keyword evidence="1" id="KW-0805">Transcription regulation</keyword>
<protein>
    <submittedName>
        <fullName evidence="6">TetR/AcrR family transcriptional regulator</fullName>
    </submittedName>
</protein>
<evidence type="ECO:0000256" key="2">
    <source>
        <dbReference type="ARBA" id="ARBA00023125"/>
    </source>
</evidence>
<dbReference type="InterPro" id="IPR023772">
    <property type="entry name" value="DNA-bd_HTH_TetR-type_CS"/>
</dbReference>
<evidence type="ECO:0000313" key="6">
    <source>
        <dbReference type="EMBL" id="TMV04798.1"/>
    </source>
</evidence>
<dbReference type="PRINTS" id="PR00455">
    <property type="entry name" value="HTHTETR"/>
</dbReference>
<dbReference type="PANTHER" id="PTHR30055:SF234">
    <property type="entry name" value="HTH-TYPE TRANSCRIPTIONAL REGULATOR BETI"/>
    <property type="match status" value="1"/>
</dbReference>
<dbReference type="PANTHER" id="PTHR30055">
    <property type="entry name" value="HTH-TYPE TRANSCRIPTIONAL REGULATOR RUTR"/>
    <property type="match status" value="1"/>
</dbReference>
<comment type="caution">
    <text evidence="6">The sequence shown here is derived from an EMBL/GenBank/DDBJ whole genome shotgun (WGS) entry which is preliminary data.</text>
</comment>
<feature type="domain" description="HTH tetR-type" evidence="5">
    <location>
        <begin position="25"/>
        <end position="85"/>
    </location>
</feature>
<dbReference type="EMBL" id="VCPD01000007">
    <property type="protein sequence ID" value="TMV04798.1"/>
    <property type="molecule type" value="Genomic_DNA"/>
</dbReference>
<sequence length="199" mass="21696">MCQKKRQGKENFVAKPVENLTPKARRTRSDLLNAAREVIGHKGVGGVTVMDVCDVAGVGRTSFYNYFDGTDDLVAAVAAEVALDIKTRFDTLHAGEPRGLARLERCLNMLLDFAAEDPKTTLLLTSLAASDRPIRDLLHHEIQSELRGAGLAQDAPAAGFLTTALLALCRDLAQNRVERDAIRAYVSMLMATCAPMRRS</sequence>
<organism evidence="6 7">
    <name type="scientific">Ruegeria sediminis</name>
    <dbReference type="NCBI Taxonomy" id="2583820"/>
    <lineage>
        <taxon>Bacteria</taxon>
        <taxon>Pseudomonadati</taxon>
        <taxon>Pseudomonadota</taxon>
        <taxon>Alphaproteobacteria</taxon>
        <taxon>Rhodobacterales</taxon>
        <taxon>Roseobacteraceae</taxon>
        <taxon>Ruegeria</taxon>
    </lineage>
</organism>